<name>A0ABW3Q8X8_9BACT</name>
<dbReference type="RefSeq" id="WP_379884260.1">
    <property type="nucleotide sequence ID" value="NZ_JBHTLP010000007.1"/>
</dbReference>
<dbReference type="EMBL" id="JBHTLP010000007">
    <property type="protein sequence ID" value="MFD1141210.1"/>
    <property type="molecule type" value="Genomic_DNA"/>
</dbReference>
<keyword evidence="3" id="KW-1185">Reference proteome</keyword>
<dbReference type="SUPFAM" id="SSF48452">
    <property type="entry name" value="TPR-like"/>
    <property type="match status" value="1"/>
</dbReference>
<proteinExistence type="predicted"/>
<protein>
    <submittedName>
        <fullName evidence="2">Tetratricopeptide repeat protein</fullName>
    </submittedName>
</protein>
<dbReference type="SMART" id="SM00028">
    <property type="entry name" value="TPR"/>
    <property type="match status" value="1"/>
</dbReference>
<dbReference type="PROSITE" id="PS50293">
    <property type="entry name" value="TPR_REGION"/>
    <property type="match status" value="1"/>
</dbReference>
<reference evidence="3" key="1">
    <citation type="journal article" date="2019" name="Int. J. Syst. Evol. Microbiol.">
        <title>The Global Catalogue of Microorganisms (GCM) 10K type strain sequencing project: providing services to taxonomists for standard genome sequencing and annotation.</title>
        <authorList>
            <consortium name="The Broad Institute Genomics Platform"/>
            <consortium name="The Broad Institute Genome Sequencing Center for Infectious Disease"/>
            <person name="Wu L."/>
            <person name="Ma J."/>
        </authorList>
    </citation>
    <scope>NUCLEOTIDE SEQUENCE [LARGE SCALE GENOMIC DNA]</scope>
    <source>
        <strain evidence="3">CCUG 55608</strain>
    </source>
</reference>
<organism evidence="2 3">
    <name type="scientific">Larkinella insperata</name>
    <dbReference type="NCBI Taxonomy" id="332158"/>
    <lineage>
        <taxon>Bacteria</taxon>
        <taxon>Pseudomonadati</taxon>
        <taxon>Bacteroidota</taxon>
        <taxon>Cytophagia</taxon>
        <taxon>Cytophagales</taxon>
        <taxon>Spirosomataceae</taxon>
        <taxon>Larkinella</taxon>
    </lineage>
</organism>
<dbReference type="Gene3D" id="1.25.40.10">
    <property type="entry name" value="Tetratricopeptide repeat domain"/>
    <property type="match status" value="1"/>
</dbReference>
<evidence type="ECO:0000256" key="1">
    <source>
        <dbReference type="PROSITE-ProRule" id="PRU00339"/>
    </source>
</evidence>
<accession>A0ABW3Q8X8</accession>
<evidence type="ECO:0000313" key="2">
    <source>
        <dbReference type="EMBL" id="MFD1141210.1"/>
    </source>
</evidence>
<dbReference type="PROSITE" id="PS50005">
    <property type="entry name" value="TPR"/>
    <property type="match status" value="1"/>
</dbReference>
<keyword evidence="1" id="KW-0802">TPR repeat</keyword>
<feature type="repeat" description="TPR" evidence="1">
    <location>
        <begin position="21"/>
        <end position="54"/>
    </location>
</feature>
<gene>
    <name evidence="2" type="ORF">ACFQ4C_08825</name>
</gene>
<evidence type="ECO:0000313" key="3">
    <source>
        <dbReference type="Proteomes" id="UP001597116"/>
    </source>
</evidence>
<dbReference type="Proteomes" id="UP001597116">
    <property type="component" value="Unassembled WGS sequence"/>
</dbReference>
<sequence length="67" mass="7383">MSGRPTWLPLKPAAERFPAEALVYARYGDLYLQQGAKANAVEAYQRAVQLDPSDQNSNVILKGLLAH</sequence>
<dbReference type="InterPro" id="IPR019734">
    <property type="entry name" value="TPR_rpt"/>
</dbReference>
<comment type="caution">
    <text evidence="2">The sequence shown here is derived from an EMBL/GenBank/DDBJ whole genome shotgun (WGS) entry which is preliminary data.</text>
</comment>
<dbReference type="Pfam" id="PF13181">
    <property type="entry name" value="TPR_8"/>
    <property type="match status" value="1"/>
</dbReference>
<dbReference type="InterPro" id="IPR011990">
    <property type="entry name" value="TPR-like_helical_dom_sf"/>
</dbReference>